<dbReference type="EMBL" id="CP168151">
    <property type="protein sequence ID" value="XFD40359.1"/>
    <property type="molecule type" value="Genomic_DNA"/>
</dbReference>
<dbReference type="Proteomes" id="UP001149860">
    <property type="component" value="Chromosome"/>
</dbReference>
<evidence type="ECO:0000313" key="1">
    <source>
        <dbReference type="EMBL" id="XFD40359.1"/>
    </source>
</evidence>
<accession>A0ACD5DG54</accession>
<name>A0ACD5DG54_9LACO</name>
<protein>
    <submittedName>
        <fullName evidence="1">Uncharacterized protein</fullName>
    </submittedName>
</protein>
<gene>
    <name evidence="1" type="ORF">O0236_003350</name>
</gene>
<proteinExistence type="predicted"/>
<evidence type="ECO:0000313" key="2">
    <source>
        <dbReference type="Proteomes" id="UP001149860"/>
    </source>
</evidence>
<sequence length="89" mass="10261">MKINKIVHTLFIFGLIIVLIVAILLIFNRQFKNQLVKSYQPKISRQVVDKNEKLLEQNKHTSNKSNARTVNQASSGISFDFDKVVNLDF</sequence>
<keyword evidence="2" id="KW-1185">Reference proteome</keyword>
<organism evidence="1 2">
    <name type="scientific">Lentilactobacillus terminaliae</name>
    <dbReference type="NCBI Taxonomy" id="3003483"/>
    <lineage>
        <taxon>Bacteria</taxon>
        <taxon>Bacillati</taxon>
        <taxon>Bacillota</taxon>
        <taxon>Bacilli</taxon>
        <taxon>Lactobacillales</taxon>
        <taxon>Lactobacillaceae</taxon>
        <taxon>Lentilactobacillus</taxon>
    </lineage>
</organism>
<reference evidence="1" key="1">
    <citation type="submission" date="2024-08" db="EMBL/GenBank/DDBJ databases">
        <title>Lentilactobacillus sp. nov., isolated from tree bark.</title>
        <authorList>
            <person name="Phuengjayaem S."/>
            <person name="Tanasupawat S."/>
        </authorList>
    </citation>
    <scope>NUCLEOTIDE SEQUENCE</scope>
    <source>
        <strain evidence="1">SPB1-3</strain>
    </source>
</reference>